<evidence type="ECO:0000313" key="2">
    <source>
        <dbReference type="EMBL" id="QIG79165.1"/>
    </source>
</evidence>
<feature type="transmembrane region" description="Helical" evidence="1">
    <location>
        <begin position="106"/>
        <end position="126"/>
    </location>
</feature>
<reference evidence="2 3" key="1">
    <citation type="submission" date="2020-02" db="EMBL/GenBank/DDBJ databases">
        <authorList>
            <person name="Zheng R.K."/>
            <person name="Sun C.M."/>
        </authorList>
    </citation>
    <scope>NUCLEOTIDE SEQUENCE [LARGE SCALE GENOMIC DNA]</scope>
    <source>
        <strain evidence="3">zrk23</strain>
    </source>
</reference>
<name>A0A6G6Y2L4_9SPHN</name>
<dbReference type="KEGG" id="spzr:G5C33_04755"/>
<dbReference type="RefSeq" id="WP_165326166.1">
    <property type="nucleotide sequence ID" value="NZ_CP049109.1"/>
</dbReference>
<evidence type="ECO:0000256" key="1">
    <source>
        <dbReference type="SAM" id="Phobius"/>
    </source>
</evidence>
<accession>A0A6G6Y2L4</accession>
<dbReference type="Proteomes" id="UP000501568">
    <property type="component" value="Chromosome"/>
</dbReference>
<feature type="transmembrane region" description="Helical" evidence="1">
    <location>
        <begin position="12"/>
        <end position="36"/>
    </location>
</feature>
<organism evidence="2 3">
    <name type="scientific">Stakelama tenebrarum</name>
    <dbReference type="NCBI Taxonomy" id="2711215"/>
    <lineage>
        <taxon>Bacteria</taxon>
        <taxon>Pseudomonadati</taxon>
        <taxon>Pseudomonadota</taxon>
        <taxon>Alphaproteobacteria</taxon>
        <taxon>Sphingomonadales</taxon>
        <taxon>Sphingomonadaceae</taxon>
        <taxon>Stakelama</taxon>
    </lineage>
</organism>
<feature type="transmembrane region" description="Helical" evidence="1">
    <location>
        <begin position="48"/>
        <end position="67"/>
    </location>
</feature>
<keyword evidence="1" id="KW-0472">Membrane</keyword>
<proteinExistence type="predicted"/>
<evidence type="ECO:0008006" key="4">
    <source>
        <dbReference type="Google" id="ProtNLM"/>
    </source>
</evidence>
<sequence>MRDQTVPFLPKYRRYGLILLYGLTAVLLGSDVWPAILGADAQTDPIRGIALSIWGTFSLLAVLGIRYPERMLPLLFAQFTYKVIWLCAFALPRWRAGTLDPSTDGLFHSMAIGLGFDLVLVPWIFVARSYFARFFVFGSDHARGAEPG</sequence>
<keyword evidence="1" id="KW-1133">Transmembrane helix</keyword>
<evidence type="ECO:0000313" key="3">
    <source>
        <dbReference type="Proteomes" id="UP000501568"/>
    </source>
</evidence>
<dbReference type="EMBL" id="CP049109">
    <property type="protein sequence ID" value="QIG79165.1"/>
    <property type="molecule type" value="Genomic_DNA"/>
</dbReference>
<gene>
    <name evidence="2" type="ORF">G5C33_04755</name>
</gene>
<keyword evidence="1" id="KW-0812">Transmembrane</keyword>
<feature type="transmembrane region" description="Helical" evidence="1">
    <location>
        <begin position="74"/>
        <end position="94"/>
    </location>
</feature>
<keyword evidence="3" id="KW-1185">Reference proteome</keyword>
<protein>
    <recommendedName>
        <fullName evidence="4">DUF2569 domain-containing protein</fullName>
    </recommendedName>
</protein>
<dbReference type="AlphaFoldDB" id="A0A6G6Y2L4"/>